<gene>
    <name evidence="2" type="ORF">FHK87_10755</name>
</gene>
<dbReference type="SUPFAM" id="SSF69349">
    <property type="entry name" value="Phage fibre proteins"/>
    <property type="match status" value="1"/>
</dbReference>
<dbReference type="InterPro" id="IPR006531">
    <property type="entry name" value="Gp5/Vgr_OB"/>
</dbReference>
<dbReference type="Proteomes" id="UP000315540">
    <property type="component" value="Unassembled WGS sequence"/>
</dbReference>
<protein>
    <recommendedName>
        <fullName evidence="1">Gp5/Type VI secretion system Vgr protein OB-fold domain-containing protein</fullName>
    </recommendedName>
</protein>
<evidence type="ECO:0000313" key="3">
    <source>
        <dbReference type="Proteomes" id="UP000315540"/>
    </source>
</evidence>
<dbReference type="InterPro" id="IPR037026">
    <property type="entry name" value="Vgr_OB-fold_dom_sf"/>
</dbReference>
<evidence type="ECO:0000313" key="2">
    <source>
        <dbReference type="EMBL" id="TPN88042.1"/>
    </source>
</evidence>
<accession>A0A504JH63</accession>
<name>A0A504JH63_9FLAO</name>
<dbReference type="AlphaFoldDB" id="A0A504JH63"/>
<evidence type="ECO:0000259" key="1">
    <source>
        <dbReference type="Pfam" id="PF04717"/>
    </source>
</evidence>
<dbReference type="RefSeq" id="WP_140592681.1">
    <property type="nucleotide sequence ID" value="NZ_VFWZ01000002.1"/>
</dbReference>
<dbReference type="SUPFAM" id="SSF69279">
    <property type="entry name" value="Phage tail proteins"/>
    <property type="match status" value="1"/>
</dbReference>
<dbReference type="SUPFAM" id="SSF69255">
    <property type="entry name" value="gp5 N-terminal domain-like"/>
    <property type="match status" value="1"/>
</dbReference>
<sequence length="622" mass="67498">MATDTQVQIYIGGEQITAFKKLTLHQEIDAHHTFELVCRKDVLESISPDVLGESLNFLGEIFLLKIRSENGFLDTEELKFKGLVTNINTVKGFYQSTGDWVYIKGKGCSIIADDGPHYASHKEISLSEILEETFMGYNRSALELQFNPQKTNVIQYSVQQHESAFEYASRLAAQYGEWFYYNGSQLVFGTPENKDSITLRYGYDLLELSVNVEAAPNSFNYFTNDYLNDTYHEVKTKEVSTNANGYIQFANKKSEEIFHKETQVFVSSHDSPSSRSGIDEKIALQKRATEINQVIVKGKSSQPAIQIGSVIKIEGESSSYGGFRIIKVDHSCNENGKYENTFEAVTTEIDAYPKTSIKAFPKSKSQTAVVVNNADPEGLGRVQVQYPWQKSVGETTPWVRLSSTAGGPGQGFYFVPEVGDEVIMGHEGDNAEIPIVMGSVYNSSSVPDSFKSSDNHLKAIRTRSGNQVTLNDTDGSVTIKDPSGNTITMAGNGEITINAPNKITFSSTDIAIEASNDVTVNAGNTISSTAATDINSSAGANVAINAANNMNAKAGSKASLKGSKSVSVFGKRVSITGTIMANIQSGAILTLVTAGVLNVTGAARNLLNGAKVKILGQKVEIN</sequence>
<dbReference type="EMBL" id="VFWZ01000002">
    <property type="protein sequence ID" value="TPN88042.1"/>
    <property type="molecule type" value="Genomic_DNA"/>
</dbReference>
<keyword evidence="3" id="KW-1185">Reference proteome</keyword>
<reference evidence="2 3" key="1">
    <citation type="submission" date="2019-06" db="EMBL/GenBank/DDBJ databases">
        <authorList>
            <person name="Meng X."/>
        </authorList>
    </citation>
    <scope>NUCLEOTIDE SEQUENCE [LARGE SCALE GENOMIC DNA]</scope>
    <source>
        <strain evidence="2 3">M625</strain>
    </source>
</reference>
<dbReference type="Gene3D" id="3.55.50.10">
    <property type="entry name" value="Baseplate protein-like domains"/>
    <property type="match status" value="1"/>
</dbReference>
<dbReference type="Gene3D" id="2.40.50.230">
    <property type="entry name" value="Gp5 N-terminal domain"/>
    <property type="match status" value="1"/>
</dbReference>
<comment type="caution">
    <text evidence="2">The sequence shown here is derived from an EMBL/GenBank/DDBJ whole genome shotgun (WGS) entry which is preliminary data.</text>
</comment>
<dbReference type="Pfam" id="PF04717">
    <property type="entry name" value="Phage_base_V"/>
    <property type="match status" value="1"/>
</dbReference>
<organism evidence="2 3">
    <name type="scientific">Aquimarina algicola</name>
    <dbReference type="NCBI Taxonomy" id="2589995"/>
    <lineage>
        <taxon>Bacteria</taxon>
        <taxon>Pseudomonadati</taxon>
        <taxon>Bacteroidota</taxon>
        <taxon>Flavobacteriia</taxon>
        <taxon>Flavobacteriales</taxon>
        <taxon>Flavobacteriaceae</taxon>
        <taxon>Aquimarina</taxon>
    </lineage>
</organism>
<feature type="domain" description="Gp5/Type VI secretion system Vgr protein OB-fold" evidence="1">
    <location>
        <begin position="366"/>
        <end position="441"/>
    </location>
</feature>
<proteinExistence type="predicted"/>
<dbReference type="OrthoDB" id="7033094at2"/>